<feature type="non-terminal residue" evidence="1">
    <location>
        <position position="1"/>
    </location>
</feature>
<gene>
    <name evidence="1" type="ORF">PSYPI_45798</name>
</gene>
<accession>F3GQE1</accession>
<dbReference type="EMBL" id="AEAI01004085">
    <property type="protein sequence ID" value="EGH49294.1"/>
    <property type="molecule type" value="Genomic_DNA"/>
</dbReference>
<comment type="caution">
    <text evidence="1">The sequence shown here is derived from an EMBL/GenBank/DDBJ whole genome shotgun (WGS) entry which is preliminary data.</text>
</comment>
<feature type="non-terminal residue" evidence="1">
    <location>
        <position position="52"/>
    </location>
</feature>
<name>F3GQE1_PSESJ</name>
<reference evidence="1 2" key="1">
    <citation type="journal article" date="2011" name="PLoS Pathog.">
        <title>Dynamic evolution of pathogenicity revealed by sequencing and comparative genomics of 19 Pseudomonas syringae isolates.</title>
        <authorList>
            <person name="Baltrus D.A."/>
            <person name="Nishimura M.T."/>
            <person name="Romanchuk A."/>
            <person name="Chang J.H."/>
            <person name="Mukhtar M.S."/>
            <person name="Cherkis K."/>
            <person name="Roach J."/>
            <person name="Grant S.R."/>
            <person name="Jones C.D."/>
            <person name="Dangl J.L."/>
        </authorList>
    </citation>
    <scope>NUCLEOTIDE SEQUENCE [LARGE SCALE GENOMIC DNA]</scope>
    <source>
        <strain evidence="1 2">1704B</strain>
    </source>
</reference>
<organism evidence="1 2">
    <name type="scientific">Pseudomonas syringae pv. pisi str. 1704B</name>
    <dbReference type="NCBI Taxonomy" id="629263"/>
    <lineage>
        <taxon>Bacteria</taxon>
        <taxon>Pseudomonadati</taxon>
        <taxon>Pseudomonadota</taxon>
        <taxon>Gammaproteobacteria</taxon>
        <taxon>Pseudomonadales</taxon>
        <taxon>Pseudomonadaceae</taxon>
        <taxon>Pseudomonas</taxon>
        <taxon>Pseudomonas syringae</taxon>
    </lineage>
</organism>
<evidence type="ECO:0000313" key="1">
    <source>
        <dbReference type="EMBL" id="EGH49294.1"/>
    </source>
</evidence>
<dbReference type="Proteomes" id="UP000004986">
    <property type="component" value="Unassembled WGS sequence"/>
</dbReference>
<dbReference type="Gene3D" id="3.30.300.30">
    <property type="match status" value="1"/>
</dbReference>
<protein>
    <submittedName>
        <fullName evidence="1">Non-ribosomal peptide synthase:amino acid adenylation</fullName>
    </submittedName>
</protein>
<dbReference type="InterPro" id="IPR045851">
    <property type="entry name" value="AMP-bd_C_sf"/>
</dbReference>
<keyword evidence="2" id="KW-1185">Reference proteome</keyword>
<dbReference type="SUPFAM" id="SSF56801">
    <property type="entry name" value="Acetyl-CoA synthetase-like"/>
    <property type="match status" value="1"/>
</dbReference>
<evidence type="ECO:0000313" key="2">
    <source>
        <dbReference type="Proteomes" id="UP000004986"/>
    </source>
</evidence>
<proteinExistence type="predicted"/>
<sequence>SDDQVKVRGYRVEPAEVARVLLGLASVAQVSVLALPVDDDQTRLQLVAYCVA</sequence>
<dbReference type="AlphaFoldDB" id="F3GQE1"/>